<evidence type="ECO:0000259" key="5">
    <source>
        <dbReference type="Pfam" id="PF18437"/>
    </source>
</evidence>
<dbReference type="PANTHER" id="PTHR13000">
    <property type="entry name" value="NUCLEOPORIN P54"/>
    <property type="match status" value="1"/>
</dbReference>
<feature type="domain" description="Nucleoporin Nup54 alpha-helical" evidence="4">
    <location>
        <begin position="330"/>
        <end position="466"/>
    </location>
</feature>
<dbReference type="Pfam" id="PF13874">
    <property type="entry name" value="Nup54"/>
    <property type="match status" value="1"/>
</dbReference>
<keyword evidence="3" id="KW-0539">Nucleus</keyword>
<dbReference type="GO" id="GO:0017056">
    <property type="term" value="F:structural constituent of nuclear pore"/>
    <property type="evidence" value="ECO:0007669"/>
    <property type="project" value="TreeGrafter"/>
</dbReference>
<reference evidence="6" key="2">
    <citation type="submission" date="2014-07" db="EMBL/GenBank/DDBJ databases">
        <authorList>
            <person name="Hull J."/>
        </authorList>
    </citation>
    <scope>NUCLEOTIDE SEQUENCE</scope>
</reference>
<dbReference type="EMBL" id="GBHO01042161">
    <property type="protein sequence ID" value="JAG01443.1"/>
    <property type="molecule type" value="Transcribed_RNA"/>
</dbReference>
<dbReference type="Gene3D" id="1.20.5.490">
    <property type="entry name" value="Single helix bin"/>
    <property type="match status" value="1"/>
</dbReference>
<dbReference type="GO" id="GO:0044613">
    <property type="term" value="C:nuclear pore central transport channel"/>
    <property type="evidence" value="ECO:0007669"/>
    <property type="project" value="TreeGrafter"/>
</dbReference>
<proteinExistence type="predicted"/>
<evidence type="ECO:0000259" key="4">
    <source>
        <dbReference type="Pfam" id="PF13874"/>
    </source>
</evidence>
<evidence type="ECO:0000256" key="3">
    <source>
        <dbReference type="ARBA" id="ARBA00023242"/>
    </source>
</evidence>
<keyword evidence="2" id="KW-0813">Transport</keyword>
<comment type="subcellular location">
    <subcellularLocation>
        <location evidence="1">Nucleus</location>
    </subcellularLocation>
</comment>
<protein>
    <submittedName>
        <fullName evidence="6">Putative nucleoporin Nup54</fullName>
    </submittedName>
</protein>
<evidence type="ECO:0000256" key="1">
    <source>
        <dbReference type="ARBA" id="ARBA00004123"/>
    </source>
</evidence>
<dbReference type="AlphaFoldDB" id="A0A0A9W4N5"/>
<dbReference type="InterPro" id="IPR024864">
    <property type="entry name" value="Nup54/Nup57/Nup44"/>
</dbReference>
<reference evidence="7" key="3">
    <citation type="journal article" date="2016" name="Gigascience">
        <title>De novo construction of an expanded transcriptome assembly for the western tarnished plant bug, Lygus hesperus.</title>
        <authorList>
            <person name="Tassone E.E."/>
            <person name="Geib S.M."/>
            <person name="Hall B."/>
            <person name="Fabrick J.A."/>
            <person name="Brent C.S."/>
            <person name="Hull J.J."/>
        </authorList>
    </citation>
    <scope>NUCLEOTIDE SEQUENCE</scope>
</reference>
<evidence type="ECO:0000313" key="7">
    <source>
        <dbReference type="EMBL" id="JAQ09957.1"/>
    </source>
</evidence>
<dbReference type="GO" id="GO:0036228">
    <property type="term" value="P:protein localization to nuclear inner membrane"/>
    <property type="evidence" value="ECO:0007669"/>
    <property type="project" value="TreeGrafter"/>
</dbReference>
<dbReference type="PANTHER" id="PTHR13000:SF0">
    <property type="entry name" value="NUCLEOPORIN P54"/>
    <property type="match status" value="1"/>
</dbReference>
<sequence length="532" mass="58539">MSLNFGTSAFGAPTTSASTFGFGSPAATTKRTFGGFGTGATTTQAPTFGGFGTPAATSATTFSGFGAPQTSSGFGFSGFGTSTTATTSTPSLFSGFGQSQQQTAGAFGKPLGTGTGQGLSLGLGSGLGTGFGQPQTAQQQPTNLQPTEVEQVTNSVFNCCMFGDEKDQVLAQWNLLQACWGTGKGYYNPQLPPVEYTPKNPYYRFKAIVYSVKPTVEARDGFVALQFNKKEEELRPQQEQMKLALNNLINKPNLNLHVDSIRPLSEAACLVLIYVEEKAQSGQTKKIPSPDLSNFLANNQRQALMNMGVVDVYPFISPDKDHIQEYLNTPPAGIDPTLWRQAQNDNPDPEKFIPVPLLGFGEVRWRYNCQVEETRRHQAFLDQIADGISNLKSQNEESRLKILEYKHKVVDLEHRILKLMVKQQITRNIGVSLQPEEEVLRSQLDSIQSRLNSPQLSGKLTEMLTQIRLHKQEASQQDPDAYNMTLQMQQEIKQFLAMQQSGIKSLMDIMQGDMEDMKKVEAELNKSLKQKN</sequence>
<feature type="domain" description="Nup54 C-terminal interacting" evidence="5">
    <location>
        <begin position="482"/>
        <end position="518"/>
    </location>
</feature>
<dbReference type="Gene3D" id="1.20.5.170">
    <property type="match status" value="1"/>
</dbReference>
<dbReference type="InterPro" id="IPR040985">
    <property type="entry name" value="Nup54_C"/>
</dbReference>
<evidence type="ECO:0000256" key="2">
    <source>
        <dbReference type="ARBA" id="ARBA00022448"/>
    </source>
</evidence>
<reference evidence="6" key="1">
    <citation type="journal article" date="2014" name="PLoS ONE">
        <title>Transcriptome-Based Identification of ABC Transporters in the Western Tarnished Plant Bug Lygus hesperus.</title>
        <authorList>
            <person name="Hull J.J."/>
            <person name="Chaney K."/>
            <person name="Geib S.M."/>
            <person name="Fabrick J.A."/>
            <person name="Brent C.S."/>
            <person name="Walsh D."/>
            <person name="Lavine L.C."/>
        </authorList>
    </citation>
    <scope>NUCLEOTIDE SEQUENCE</scope>
</reference>
<gene>
    <name evidence="6" type="primary">Nup54</name>
    <name evidence="7" type="synonym">Nup54_1</name>
    <name evidence="6" type="ORF">CM83_54117</name>
    <name evidence="7" type="ORF">g.58070</name>
</gene>
<dbReference type="GO" id="GO:0006607">
    <property type="term" value="P:NLS-bearing protein import into nucleus"/>
    <property type="evidence" value="ECO:0007669"/>
    <property type="project" value="TreeGrafter"/>
</dbReference>
<dbReference type="GO" id="GO:0006999">
    <property type="term" value="P:nuclear pore organization"/>
    <property type="evidence" value="ECO:0007669"/>
    <property type="project" value="TreeGrafter"/>
</dbReference>
<name>A0A0A9W4N5_LYGHE</name>
<dbReference type="InterPro" id="IPR025712">
    <property type="entry name" value="Nup54_alpha-helical_dom"/>
</dbReference>
<accession>A0A0A9W4N5</accession>
<organism evidence="6">
    <name type="scientific">Lygus hesperus</name>
    <name type="common">Western plant bug</name>
    <dbReference type="NCBI Taxonomy" id="30085"/>
    <lineage>
        <taxon>Eukaryota</taxon>
        <taxon>Metazoa</taxon>
        <taxon>Ecdysozoa</taxon>
        <taxon>Arthropoda</taxon>
        <taxon>Hexapoda</taxon>
        <taxon>Insecta</taxon>
        <taxon>Pterygota</taxon>
        <taxon>Neoptera</taxon>
        <taxon>Paraneoptera</taxon>
        <taxon>Hemiptera</taxon>
        <taxon>Heteroptera</taxon>
        <taxon>Panheteroptera</taxon>
        <taxon>Cimicomorpha</taxon>
        <taxon>Miridae</taxon>
        <taxon>Mirini</taxon>
        <taxon>Lygus</taxon>
    </lineage>
</organism>
<evidence type="ECO:0000313" key="6">
    <source>
        <dbReference type="EMBL" id="JAG01443.1"/>
    </source>
</evidence>
<dbReference type="Pfam" id="PF18437">
    <property type="entry name" value="Nup54_C"/>
    <property type="match status" value="1"/>
</dbReference>
<dbReference type="EMBL" id="GDHC01008672">
    <property type="protein sequence ID" value="JAQ09957.1"/>
    <property type="molecule type" value="Transcribed_RNA"/>
</dbReference>